<evidence type="ECO:0000256" key="7">
    <source>
        <dbReference type="ARBA" id="ARBA00024910"/>
    </source>
</evidence>
<reference evidence="12" key="1">
    <citation type="submission" date="2016-01" db="EMBL/GenBank/DDBJ databases">
        <title>Draft genome sequence of Thermodesulfovibrio aggregans strain TGE-P1.</title>
        <authorList>
            <person name="Sekiguchi Y."/>
            <person name="Ohashi A."/>
            <person name="Matsuura N."/>
            <person name="Tourlousse M.D."/>
        </authorList>
    </citation>
    <scope>NUCLEOTIDE SEQUENCE [LARGE SCALE GENOMIC DNA]</scope>
    <source>
        <strain evidence="12">TGE-P1</strain>
    </source>
</reference>
<evidence type="ECO:0000313" key="12">
    <source>
        <dbReference type="Proteomes" id="UP000054976"/>
    </source>
</evidence>
<dbReference type="InterPro" id="IPR007838">
    <property type="entry name" value="Cell_div_ZapA-like"/>
</dbReference>
<dbReference type="GO" id="GO:0005829">
    <property type="term" value="C:cytosol"/>
    <property type="evidence" value="ECO:0007669"/>
    <property type="project" value="TreeGrafter"/>
</dbReference>
<evidence type="ECO:0000256" key="10">
    <source>
        <dbReference type="SAM" id="Coils"/>
    </source>
</evidence>
<evidence type="ECO:0000256" key="2">
    <source>
        <dbReference type="ARBA" id="ARBA00015195"/>
    </source>
</evidence>
<dbReference type="InterPro" id="IPR053712">
    <property type="entry name" value="Bac_CellDiv_Activator"/>
</dbReference>
<evidence type="ECO:0000256" key="3">
    <source>
        <dbReference type="ARBA" id="ARBA00022490"/>
    </source>
</evidence>
<comment type="subunit">
    <text evidence="8">Homodimer. Interacts with FtsZ.</text>
</comment>
<dbReference type="PANTHER" id="PTHR34981">
    <property type="entry name" value="CELL DIVISION PROTEIN ZAPA"/>
    <property type="match status" value="1"/>
</dbReference>
<proteinExistence type="predicted"/>
<dbReference type="RefSeq" id="WP_059176215.1">
    <property type="nucleotide sequence ID" value="NZ_BCNO01000001.1"/>
</dbReference>
<accession>A0A0U9HP25</accession>
<evidence type="ECO:0000256" key="6">
    <source>
        <dbReference type="ARBA" id="ARBA00023306"/>
    </source>
</evidence>
<dbReference type="PANTHER" id="PTHR34981:SF1">
    <property type="entry name" value="CELL DIVISION PROTEIN ZAPA"/>
    <property type="match status" value="1"/>
</dbReference>
<dbReference type="SUPFAM" id="SSF102829">
    <property type="entry name" value="Cell division protein ZapA-like"/>
    <property type="match status" value="1"/>
</dbReference>
<evidence type="ECO:0000256" key="8">
    <source>
        <dbReference type="ARBA" id="ARBA00026068"/>
    </source>
</evidence>
<dbReference type="GO" id="GO:0000921">
    <property type="term" value="P:septin ring assembly"/>
    <property type="evidence" value="ECO:0007669"/>
    <property type="project" value="TreeGrafter"/>
</dbReference>
<keyword evidence="3" id="KW-0963">Cytoplasm</keyword>
<evidence type="ECO:0000256" key="5">
    <source>
        <dbReference type="ARBA" id="ARBA00023210"/>
    </source>
</evidence>
<dbReference type="EMBL" id="BCNO01000001">
    <property type="protein sequence ID" value="GAQ94796.1"/>
    <property type="molecule type" value="Genomic_DNA"/>
</dbReference>
<keyword evidence="4 11" id="KW-0132">Cell division</keyword>
<organism evidence="11 12">
    <name type="scientific">Thermodesulfovibrio aggregans</name>
    <dbReference type="NCBI Taxonomy" id="86166"/>
    <lineage>
        <taxon>Bacteria</taxon>
        <taxon>Pseudomonadati</taxon>
        <taxon>Nitrospirota</taxon>
        <taxon>Thermodesulfovibrionia</taxon>
        <taxon>Thermodesulfovibrionales</taxon>
        <taxon>Thermodesulfovibrionaceae</taxon>
        <taxon>Thermodesulfovibrio</taxon>
    </lineage>
</organism>
<dbReference type="STRING" id="86166.TAGGR_1982"/>
<name>A0A0U9HP25_9BACT</name>
<comment type="function">
    <text evidence="7">Activator of cell division through the inhibition of FtsZ GTPase activity, therefore promoting FtsZ assembly into bundles of protofilaments necessary for the formation of the division Z ring. It is recruited early at mid-cell but it is not essential for cell division.</text>
</comment>
<dbReference type="GO" id="GO:0000917">
    <property type="term" value="P:division septum assembly"/>
    <property type="evidence" value="ECO:0007669"/>
    <property type="project" value="UniProtKB-KW"/>
</dbReference>
<dbReference type="AlphaFoldDB" id="A0A0U9HP25"/>
<keyword evidence="10" id="KW-0175">Coiled coil</keyword>
<evidence type="ECO:0000256" key="9">
    <source>
        <dbReference type="ARBA" id="ARBA00033158"/>
    </source>
</evidence>
<dbReference type="Pfam" id="PF05164">
    <property type="entry name" value="ZapA"/>
    <property type="match status" value="1"/>
</dbReference>
<evidence type="ECO:0000256" key="1">
    <source>
        <dbReference type="ARBA" id="ARBA00004496"/>
    </source>
</evidence>
<keyword evidence="5" id="KW-0717">Septation</keyword>
<comment type="caution">
    <text evidence="11">The sequence shown here is derived from an EMBL/GenBank/DDBJ whole genome shotgun (WGS) entry which is preliminary data.</text>
</comment>
<keyword evidence="6" id="KW-0131">Cell cycle</keyword>
<gene>
    <name evidence="11" type="ORF">TAGGR_1982</name>
</gene>
<dbReference type="InterPro" id="IPR036192">
    <property type="entry name" value="Cell_div_ZapA-like_sf"/>
</dbReference>
<dbReference type="GO" id="GO:0030428">
    <property type="term" value="C:cell septum"/>
    <property type="evidence" value="ECO:0007669"/>
    <property type="project" value="TreeGrafter"/>
</dbReference>
<dbReference type="Proteomes" id="UP000054976">
    <property type="component" value="Unassembled WGS sequence"/>
</dbReference>
<sequence length="91" mass="10810">MYKTEVYILGQKYTIKGEKSPEYIQRLAAYVDEKLRKVYEQNSAMPPLRAAILTCLYIADELYETKKEFEETKQQLKKLEEKTNELLLLLE</sequence>
<feature type="coiled-coil region" evidence="10">
    <location>
        <begin position="59"/>
        <end position="89"/>
    </location>
</feature>
<keyword evidence="12" id="KW-1185">Reference proteome</keyword>
<dbReference type="GO" id="GO:0043093">
    <property type="term" value="P:FtsZ-dependent cytokinesis"/>
    <property type="evidence" value="ECO:0007669"/>
    <property type="project" value="TreeGrafter"/>
</dbReference>
<protein>
    <recommendedName>
        <fullName evidence="2">Cell division protein ZapA</fullName>
    </recommendedName>
    <alternativeName>
        <fullName evidence="9">Z ring-associated protein ZapA</fullName>
    </alternativeName>
</protein>
<dbReference type="Gene3D" id="6.10.250.790">
    <property type="match status" value="1"/>
</dbReference>
<comment type="subcellular location">
    <subcellularLocation>
        <location evidence="1">Cytoplasm</location>
    </subcellularLocation>
</comment>
<dbReference type="OrthoDB" id="9808604at2"/>
<evidence type="ECO:0000256" key="4">
    <source>
        <dbReference type="ARBA" id="ARBA00022618"/>
    </source>
</evidence>
<dbReference type="GO" id="GO:0032153">
    <property type="term" value="C:cell division site"/>
    <property type="evidence" value="ECO:0007669"/>
    <property type="project" value="TreeGrafter"/>
</dbReference>
<evidence type="ECO:0000313" key="11">
    <source>
        <dbReference type="EMBL" id="GAQ94796.1"/>
    </source>
</evidence>